<reference evidence="3" key="1">
    <citation type="journal article" date="2018" name="DNA Res.">
        <title>Multiple hybrid de novo genome assembly of finger millet, an orphan allotetraploid crop.</title>
        <authorList>
            <person name="Hatakeyama M."/>
            <person name="Aluri S."/>
            <person name="Balachadran M.T."/>
            <person name="Sivarajan S.R."/>
            <person name="Patrignani A."/>
            <person name="Gruter S."/>
            <person name="Poveda L."/>
            <person name="Shimizu-Inatsugi R."/>
            <person name="Baeten J."/>
            <person name="Francoijs K.J."/>
            <person name="Nataraja K.N."/>
            <person name="Reddy Y.A.N."/>
            <person name="Phadnis S."/>
            <person name="Ravikumar R.L."/>
            <person name="Schlapbach R."/>
            <person name="Sreeman S.M."/>
            <person name="Shimizu K.K."/>
        </authorList>
    </citation>
    <scope>NUCLEOTIDE SEQUENCE</scope>
</reference>
<dbReference type="SUPFAM" id="SSF51735">
    <property type="entry name" value="NAD(P)-binding Rossmann-fold domains"/>
    <property type="match status" value="1"/>
</dbReference>
<dbReference type="GO" id="GO:0035336">
    <property type="term" value="P:long-chain fatty-acyl-CoA metabolic process"/>
    <property type="evidence" value="ECO:0007669"/>
    <property type="project" value="TreeGrafter"/>
</dbReference>
<evidence type="ECO:0000256" key="1">
    <source>
        <dbReference type="RuleBase" id="RU363097"/>
    </source>
</evidence>
<dbReference type="GO" id="GO:0010345">
    <property type="term" value="P:suberin biosynthetic process"/>
    <property type="evidence" value="ECO:0007669"/>
    <property type="project" value="TreeGrafter"/>
</dbReference>
<dbReference type="PANTHER" id="PTHR11011">
    <property type="entry name" value="MALE STERILITY PROTEIN 2-RELATED"/>
    <property type="match status" value="1"/>
</dbReference>
<dbReference type="InterPro" id="IPR013120">
    <property type="entry name" value="FAR_NAD-bd"/>
</dbReference>
<dbReference type="InterPro" id="IPR036291">
    <property type="entry name" value="NAD(P)-bd_dom_sf"/>
</dbReference>
<keyword evidence="1" id="KW-0443">Lipid metabolism</keyword>
<dbReference type="Proteomes" id="UP001054889">
    <property type="component" value="Unassembled WGS sequence"/>
</dbReference>
<keyword evidence="4" id="KW-1185">Reference proteome</keyword>
<evidence type="ECO:0000313" key="4">
    <source>
        <dbReference type="Proteomes" id="UP001054889"/>
    </source>
</evidence>
<comment type="function">
    <text evidence="1">Catalyzes the reduction of fatty acyl-CoA to fatty alcohols.</text>
</comment>
<sequence>MPSTISLQGSREKATSSVDNPGGIGISEFLGAKNFLITGGTGFLAKVLIEKILRTNADVGKIYVVIKARDTAAAMERLQKEVVGTELFKCLQQIHGTDYNSFVERKLVPVVGDISSTNLGIVPELANEIAEQVDVIVNSAGNTNFHERYDVAMDINTLGAFRIMSFAHNFRRLTLFLHVSTAYVNGEKQGVVLEKPFCLGDTISNEPGSSHTSKYKTALLDIENEIKLAFNSRRHSDDSQFHKEMKDLGLQRMVDPVVLGYGKGLIRSFLGDPDCILDVVSSNEIGEVLRWSFF</sequence>
<evidence type="ECO:0000313" key="3">
    <source>
        <dbReference type="EMBL" id="GJM87756.1"/>
    </source>
</evidence>
<dbReference type="AlphaFoldDB" id="A0AAV5BNI6"/>
<dbReference type="Pfam" id="PF07993">
    <property type="entry name" value="NAD_binding_4"/>
    <property type="match status" value="1"/>
</dbReference>
<evidence type="ECO:0000259" key="2">
    <source>
        <dbReference type="Pfam" id="PF07993"/>
    </source>
</evidence>
<dbReference type="Gene3D" id="3.40.50.720">
    <property type="entry name" value="NAD(P)-binding Rossmann-like Domain"/>
    <property type="match status" value="1"/>
</dbReference>
<dbReference type="PANTHER" id="PTHR11011:SF45">
    <property type="entry name" value="FATTY ACYL-COA REDUCTASE CG8306-RELATED"/>
    <property type="match status" value="1"/>
</dbReference>
<dbReference type="EMBL" id="BQKI01000002">
    <property type="protein sequence ID" value="GJM87756.1"/>
    <property type="molecule type" value="Genomic_DNA"/>
</dbReference>
<keyword evidence="1" id="KW-0521">NADP</keyword>
<keyword evidence="1" id="KW-0444">Lipid biosynthesis</keyword>
<comment type="catalytic activity">
    <reaction evidence="1">
        <text>a long-chain fatty acyl-CoA + 2 NADPH + 2 H(+) = a long-chain primary fatty alcohol + 2 NADP(+) + CoA</text>
        <dbReference type="Rhea" id="RHEA:52716"/>
        <dbReference type="ChEBI" id="CHEBI:15378"/>
        <dbReference type="ChEBI" id="CHEBI:57287"/>
        <dbReference type="ChEBI" id="CHEBI:57783"/>
        <dbReference type="ChEBI" id="CHEBI:58349"/>
        <dbReference type="ChEBI" id="CHEBI:77396"/>
        <dbReference type="ChEBI" id="CHEBI:83139"/>
        <dbReference type="EC" id="1.2.1.84"/>
    </reaction>
</comment>
<comment type="caution">
    <text evidence="3">The sequence shown here is derived from an EMBL/GenBank/DDBJ whole genome shotgun (WGS) entry which is preliminary data.</text>
</comment>
<dbReference type="GO" id="GO:0080019">
    <property type="term" value="F:alcohol-forming very long-chain fatty acyl-CoA reductase activity"/>
    <property type="evidence" value="ECO:0007669"/>
    <property type="project" value="InterPro"/>
</dbReference>
<gene>
    <name evidence="3" type="primary">ga03746</name>
    <name evidence="3" type="ORF">PR202_ga03746</name>
</gene>
<dbReference type="GO" id="GO:0102965">
    <property type="term" value="F:alcohol-forming long-chain fatty acyl-CoA reductase activity"/>
    <property type="evidence" value="ECO:0007669"/>
    <property type="project" value="UniProtKB-EC"/>
</dbReference>
<keyword evidence="1" id="KW-0560">Oxidoreductase</keyword>
<dbReference type="InterPro" id="IPR026055">
    <property type="entry name" value="FAR"/>
</dbReference>
<accession>A0AAV5BNI6</accession>
<organism evidence="3 4">
    <name type="scientific">Eleusine coracana subsp. coracana</name>
    <dbReference type="NCBI Taxonomy" id="191504"/>
    <lineage>
        <taxon>Eukaryota</taxon>
        <taxon>Viridiplantae</taxon>
        <taxon>Streptophyta</taxon>
        <taxon>Embryophyta</taxon>
        <taxon>Tracheophyta</taxon>
        <taxon>Spermatophyta</taxon>
        <taxon>Magnoliopsida</taxon>
        <taxon>Liliopsida</taxon>
        <taxon>Poales</taxon>
        <taxon>Poaceae</taxon>
        <taxon>PACMAD clade</taxon>
        <taxon>Chloridoideae</taxon>
        <taxon>Cynodonteae</taxon>
        <taxon>Eleusininae</taxon>
        <taxon>Eleusine</taxon>
    </lineage>
</organism>
<feature type="domain" description="Thioester reductase (TE)" evidence="2">
    <location>
        <begin position="37"/>
        <end position="213"/>
    </location>
</feature>
<comment type="similarity">
    <text evidence="1">Belongs to the fatty acyl-CoA reductase family.</text>
</comment>
<reference evidence="3" key="2">
    <citation type="submission" date="2021-12" db="EMBL/GenBank/DDBJ databases">
        <title>Resequencing data analysis of finger millet.</title>
        <authorList>
            <person name="Hatakeyama M."/>
            <person name="Aluri S."/>
            <person name="Balachadran M.T."/>
            <person name="Sivarajan S.R."/>
            <person name="Poveda L."/>
            <person name="Shimizu-Inatsugi R."/>
            <person name="Schlapbach R."/>
            <person name="Sreeman S.M."/>
            <person name="Shimizu K.K."/>
        </authorList>
    </citation>
    <scope>NUCLEOTIDE SEQUENCE</scope>
</reference>
<protein>
    <recommendedName>
        <fullName evidence="1">Fatty acyl-CoA reductase</fullName>
        <ecNumber evidence="1">1.2.1.84</ecNumber>
    </recommendedName>
</protein>
<proteinExistence type="inferred from homology"/>
<name>A0AAV5BNI6_ELECO</name>
<dbReference type="EC" id="1.2.1.84" evidence="1"/>